<dbReference type="Proteomes" id="UP000019494">
    <property type="component" value="Unassembled WGS sequence"/>
</dbReference>
<keyword evidence="1" id="KW-0472">Membrane</keyword>
<comment type="caution">
    <text evidence="2">The sequence shown here is derived from an EMBL/GenBank/DDBJ whole genome shotgun (WGS) entry which is preliminary data.</text>
</comment>
<name>W9GMX6_9MICO</name>
<reference evidence="3" key="1">
    <citation type="submission" date="2013-08" db="EMBL/GenBank/DDBJ databases">
        <title>Intrasporangium oryzae NRRL B-24470.</title>
        <authorList>
            <person name="Liu H."/>
            <person name="Wang G."/>
        </authorList>
    </citation>
    <scope>NUCLEOTIDE SEQUENCE [LARGE SCALE GENOMIC DNA]</scope>
    <source>
        <strain evidence="3">Q5-1</strain>
    </source>
</reference>
<dbReference type="OrthoDB" id="4869004at2"/>
<dbReference type="AlphaFoldDB" id="W9GMX6"/>
<evidence type="ECO:0000313" key="3">
    <source>
        <dbReference type="Proteomes" id="UP000019494"/>
    </source>
</evidence>
<feature type="transmembrane region" description="Helical" evidence="1">
    <location>
        <begin position="75"/>
        <end position="98"/>
    </location>
</feature>
<keyword evidence="1" id="KW-1133">Transmembrane helix</keyword>
<feature type="transmembrane region" description="Helical" evidence="1">
    <location>
        <begin position="24"/>
        <end position="40"/>
    </location>
</feature>
<dbReference type="PATRIC" id="fig|584657.3.peg.549"/>
<organism evidence="2 3">
    <name type="scientific">Intrasporangium chromatireducens Q5-1</name>
    <dbReference type="NCBI Taxonomy" id="584657"/>
    <lineage>
        <taxon>Bacteria</taxon>
        <taxon>Bacillati</taxon>
        <taxon>Actinomycetota</taxon>
        <taxon>Actinomycetes</taxon>
        <taxon>Micrococcales</taxon>
        <taxon>Intrasporangiaceae</taxon>
        <taxon>Intrasporangium</taxon>
    </lineage>
</organism>
<sequence>MGHHGAVPPEPRDIAFAREKAKRTLPVSLLVLLGIIAMYLPLPQRFVAALPFVIAVVLTVRLLQFLRGQTGHEKVWPVITLVLTGLLLGSLAMQAAFYPSVRAYEECMSGAQTSSARAMCEEIRQQGPFGMDFVVK</sequence>
<evidence type="ECO:0000256" key="1">
    <source>
        <dbReference type="SAM" id="Phobius"/>
    </source>
</evidence>
<feature type="transmembrane region" description="Helical" evidence="1">
    <location>
        <begin position="46"/>
        <end position="63"/>
    </location>
</feature>
<dbReference type="EMBL" id="AWQS01000011">
    <property type="protein sequence ID" value="EWT07455.1"/>
    <property type="molecule type" value="Genomic_DNA"/>
</dbReference>
<protein>
    <submittedName>
        <fullName evidence="2">Uncharacterized protein</fullName>
    </submittedName>
</protein>
<proteinExistence type="predicted"/>
<keyword evidence="3" id="KW-1185">Reference proteome</keyword>
<accession>W9GMX6</accession>
<keyword evidence="1" id="KW-0812">Transmembrane</keyword>
<gene>
    <name evidence="2" type="ORF">N864_00050</name>
</gene>
<evidence type="ECO:0000313" key="2">
    <source>
        <dbReference type="EMBL" id="EWT07455.1"/>
    </source>
</evidence>